<dbReference type="InterPro" id="IPR051458">
    <property type="entry name" value="Cyt/Met_Dipeptidase"/>
</dbReference>
<dbReference type="NCBIfam" id="NF005034">
    <property type="entry name" value="PRK06446.1"/>
    <property type="match status" value="1"/>
</dbReference>
<dbReference type="PANTHER" id="PTHR43270:SF8">
    <property type="entry name" value="DI- AND TRIPEPTIDASE DUG2-RELATED"/>
    <property type="match status" value="1"/>
</dbReference>
<organism evidence="5 6">
    <name type="scientific">Rossellomorea pakistanensis</name>
    <dbReference type="NCBI Taxonomy" id="992288"/>
    <lineage>
        <taxon>Bacteria</taxon>
        <taxon>Bacillati</taxon>
        <taxon>Bacillota</taxon>
        <taxon>Bacilli</taxon>
        <taxon>Bacillales</taxon>
        <taxon>Bacillaceae</taxon>
        <taxon>Rossellomorea</taxon>
    </lineage>
</organism>
<protein>
    <submittedName>
        <fullName evidence="5">Acetylornithine deacetylase/succinyl-diaminopimelate desuccinylase-like protein</fullName>
    </submittedName>
</protein>
<evidence type="ECO:0000256" key="3">
    <source>
        <dbReference type="ARBA" id="ARBA00022801"/>
    </source>
</evidence>
<gene>
    <name evidence="5" type="ORF">JOC86_001923</name>
</gene>
<keyword evidence="3" id="KW-0378">Hydrolase</keyword>
<keyword evidence="6" id="KW-1185">Reference proteome</keyword>
<dbReference type="Proteomes" id="UP001646157">
    <property type="component" value="Unassembled WGS sequence"/>
</dbReference>
<reference evidence="5 6" key="1">
    <citation type="submission" date="2021-01" db="EMBL/GenBank/DDBJ databases">
        <title>Genomic Encyclopedia of Type Strains, Phase IV (KMG-IV): sequencing the most valuable type-strain genomes for metagenomic binning, comparative biology and taxonomic classification.</title>
        <authorList>
            <person name="Goeker M."/>
        </authorList>
    </citation>
    <scope>NUCLEOTIDE SEQUENCE [LARGE SCALE GENOMIC DNA]</scope>
    <source>
        <strain evidence="5 6">DSM 24834</strain>
    </source>
</reference>
<dbReference type="InterPro" id="IPR002933">
    <property type="entry name" value="Peptidase_M20"/>
</dbReference>
<dbReference type="EMBL" id="JAFBDZ010000002">
    <property type="protein sequence ID" value="MBM7585381.1"/>
    <property type="molecule type" value="Genomic_DNA"/>
</dbReference>
<dbReference type="SUPFAM" id="SSF53187">
    <property type="entry name" value="Zn-dependent exopeptidases"/>
    <property type="match status" value="1"/>
</dbReference>
<dbReference type="InterPro" id="IPR011650">
    <property type="entry name" value="Peptidase_M20_dimer"/>
</dbReference>
<keyword evidence="1" id="KW-0645">Protease</keyword>
<sequence length="465" mass="52667">MNVDIQKIHEYVWSRKNEFLEQLFILLRQKSISAQNEGIHECAELLKDFMGDLGITTRLIETNGHPVVYGETITDENHFTLLIYGHYDVQPPDPLEDWISPPFEPTIRDERIYCRGAGDNKGQLIAQLLGIKTFIDHHQDLPINIKFVFEGEEEVGSVNLPNFVEDNKDLLKADLVYTADGSSHNSGSPLLLLGVRGMLSFELKAKGADWDNHSGNTGNILPNPAWKLIDLLQTMRDRNGKVLIKGFYDHILPMSETDSKLLNKLPFDVKDIGEKIGYRPLNLEGEDYYRKLTMEPTFNICGIQSGYAGEGIKTIIPSHATVKIDARLVVDQDPMDIFNKICQHVQIHDPDIEVRYLGSMKPSKTSANLDIVKCVTHAIHQAFDQEPLIQPSLAGSLPDYVWTKILNAPSIIMPYANFDQRNHSPNENIKIDHFLNGIKCTYHVIHALGEYKKSQQNNLGEEKFV</sequence>
<evidence type="ECO:0000313" key="6">
    <source>
        <dbReference type="Proteomes" id="UP001646157"/>
    </source>
</evidence>
<evidence type="ECO:0000256" key="2">
    <source>
        <dbReference type="ARBA" id="ARBA00022723"/>
    </source>
</evidence>
<dbReference type="Gene3D" id="3.30.70.360">
    <property type="match status" value="1"/>
</dbReference>
<dbReference type="Gene3D" id="3.40.630.10">
    <property type="entry name" value="Zn peptidases"/>
    <property type="match status" value="1"/>
</dbReference>
<keyword evidence="2" id="KW-0479">Metal-binding</keyword>
<evidence type="ECO:0000256" key="1">
    <source>
        <dbReference type="ARBA" id="ARBA00022670"/>
    </source>
</evidence>
<comment type="caution">
    <text evidence="5">The sequence shown here is derived from an EMBL/GenBank/DDBJ whole genome shotgun (WGS) entry which is preliminary data.</text>
</comment>
<feature type="domain" description="Peptidase M20 dimerisation" evidence="4">
    <location>
        <begin position="194"/>
        <end position="350"/>
    </location>
</feature>
<evidence type="ECO:0000259" key="4">
    <source>
        <dbReference type="Pfam" id="PF07687"/>
    </source>
</evidence>
<accession>A0ABS2NC08</accession>
<dbReference type="PANTHER" id="PTHR43270">
    <property type="entry name" value="BETA-ALA-HIS DIPEPTIDASE"/>
    <property type="match status" value="1"/>
</dbReference>
<dbReference type="RefSeq" id="WP_205171163.1">
    <property type="nucleotide sequence ID" value="NZ_JAFBDZ010000002.1"/>
</dbReference>
<evidence type="ECO:0000313" key="5">
    <source>
        <dbReference type="EMBL" id="MBM7585381.1"/>
    </source>
</evidence>
<name>A0ABS2NC08_9BACI</name>
<proteinExistence type="predicted"/>
<dbReference type="Pfam" id="PF01546">
    <property type="entry name" value="Peptidase_M20"/>
    <property type="match status" value="1"/>
</dbReference>
<dbReference type="Pfam" id="PF07687">
    <property type="entry name" value="M20_dimer"/>
    <property type="match status" value="1"/>
</dbReference>